<dbReference type="AlphaFoldDB" id="A0A8J8SG29"/>
<dbReference type="SUPFAM" id="SSF88713">
    <property type="entry name" value="Glycoside hydrolase/deacetylase"/>
    <property type="match status" value="1"/>
</dbReference>
<accession>A0A8J8SG29</accession>
<dbReference type="InterPro" id="IPR027291">
    <property type="entry name" value="Glyco_hydro_38_N_sf"/>
</dbReference>
<evidence type="ECO:0000259" key="1">
    <source>
        <dbReference type="Pfam" id="PF01074"/>
    </source>
</evidence>
<feature type="domain" description="Glycoside hydrolase family 38 N-terminal" evidence="1">
    <location>
        <begin position="7"/>
        <end position="283"/>
    </location>
</feature>
<dbReference type="GO" id="GO:0030246">
    <property type="term" value="F:carbohydrate binding"/>
    <property type="evidence" value="ECO:0007669"/>
    <property type="project" value="InterPro"/>
</dbReference>
<dbReference type="GO" id="GO:0006013">
    <property type="term" value="P:mannose metabolic process"/>
    <property type="evidence" value="ECO:0007669"/>
    <property type="project" value="InterPro"/>
</dbReference>
<reference evidence="2" key="1">
    <citation type="submission" date="2020-07" db="EMBL/GenBank/DDBJ databases">
        <title>Vallitalea pronyensis genome.</title>
        <authorList>
            <person name="Postec A."/>
        </authorList>
    </citation>
    <scope>NUCLEOTIDE SEQUENCE</scope>
    <source>
        <strain evidence="2">FatNI3</strain>
    </source>
</reference>
<gene>
    <name evidence="2" type="ORF">HZI73_07655</name>
</gene>
<dbReference type="GO" id="GO:0004559">
    <property type="term" value="F:alpha-mannosidase activity"/>
    <property type="evidence" value="ECO:0007669"/>
    <property type="project" value="InterPro"/>
</dbReference>
<evidence type="ECO:0000313" key="3">
    <source>
        <dbReference type="Proteomes" id="UP000683246"/>
    </source>
</evidence>
<evidence type="ECO:0000313" key="2">
    <source>
        <dbReference type="EMBL" id="QUI22181.1"/>
    </source>
</evidence>
<dbReference type="RefSeq" id="WP_212697661.1">
    <property type="nucleotide sequence ID" value="NZ_CP058649.1"/>
</dbReference>
<name>A0A8J8SG29_9FIRM</name>
<dbReference type="InterPro" id="IPR011330">
    <property type="entry name" value="Glyco_hydro/deAcase_b/a-brl"/>
</dbReference>
<dbReference type="InterPro" id="IPR000602">
    <property type="entry name" value="Glyco_hydro_38_N"/>
</dbReference>
<dbReference type="Pfam" id="PF01074">
    <property type="entry name" value="Glyco_hydro_38N"/>
    <property type="match status" value="1"/>
</dbReference>
<dbReference type="EMBL" id="CP058649">
    <property type="protein sequence ID" value="QUI22181.1"/>
    <property type="molecule type" value="Genomic_DNA"/>
</dbReference>
<dbReference type="CDD" id="cd10791">
    <property type="entry name" value="GH38N_AMII_like_1"/>
    <property type="match status" value="1"/>
</dbReference>
<dbReference type="Gene3D" id="3.20.110.10">
    <property type="entry name" value="Glycoside hydrolase 38, N terminal domain"/>
    <property type="match status" value="1"/>
</dbReference>
<dbReference type="InterPro" id="IPR011013">
    <property type="entry name" value="Gal_mutarotase_sf_dom"/>
</dbReference>
<dbReference type="KEGG" id="vpy:HZI73_07655"/>
<proteinExistence type="predicted"/>
<protein>
    <recommendedName>
        <fullName evidence="1">Glycoside hydrolase family 38 N-terminal domain-containing protein</fullName>
    </recommendedName>
</protein>
<dbReference type="SUPFAM" id="SSF74650">
    <property type="entry name" value="Galactose mutarotase-like"/>
    <property type="match status" value="1"/>
</dbReference>
<keyword evidence="3" id="KW-1185">Reference proteome</keyword>
<dbReference type="Proteomes" id="UP000683246">
    <property type="component" value="Chromosome"/>
</dbReference>
<organism evidence="2 3">
    <name type="scientific">Vallitalea pronyensis</name>
    <dbReference type="NCBI Taxonomy" id="1348613"/>
    <lineage>
        <taxon>Bacteria</taxon>
        <taxon>Bacillati</taxon>
        <taxon>Bacillota</taxon>
        <taxon>Clostridia</taxon>
        <taxon>Lachnospirales</taxon>
        <taxon>Vallitaleaceae</taxon>
        <taxon>Vallitalea</taxon>
    </lineage>
</organism>
<sequence>MKHTIKTMYVVHHSHTDIGYTDLQERIIDVQANYLNTVLEMMKQRENEGFRWNCETYFCVEVFLKRATEEQKKAFFQWVKEDKIGLSATYLNFNDLVDTQVINERLDEMVAMFKQEGTTPRTAMIADVNGISMGHRDALINHGIEFFYTNTHCHHGMYPLYQNQIPFRWENEEGKSLLVWSGEHYNLGNVLGIKPNQMNTYMANLYQGEKTDFSKPVDMVYTNLEKYVTECEDNGYDYDFIVASVSGAFTDNAPPDLEIIHIIDQYNQQYPDGVRLQMVSLQELYALIKDKIADAPVYRGDLTDWWANGANAAPYLVKHYKDAVRNYHLCKRLDKKICQKYPVEARKAQDNILLYAEHTCGHSATVSNPYETMISNLEIRKNSYGSKAHEYASFLLNRVAEDMGDIMRYYHVEGKIKVVNPTNLSGKMPVEFYIETGLMKDVKVTNADTGQEVISQLSTHPRGVLITFMDTFTAHETKEYGYTYKPEPSETINTRRAYIGSERVRDIVNDYDSISYTLPYGFENQWFKLTYDHEKGITGFINKQTGKDMLVENTIPFFTPIYECTPARVSDDNPTGSPFMERQILGRNIRGKHAQCHAGVMQEISVVERGDVFTTIKFVYDLPGTIHCCVFVKFFNDIPKIDFKLQLGKTISTDIESVYMPLSLELDDKQVYIKKGTEAFRPGVDQIPGTCMEYYGTDTGLVYTSKAGSVLISTPDTLMIYMGDMKHHAIQLCDNQEANNQRPVYSWIMNNTWETNFNLNLAGFNEFRYSLTLADTININEAYNTLDELQFKPYTFIVE</sequence>